<keyword evidence="4" id="KW-0002">3D-structure</keyword>
<dbReference type="EMBL" id="AGSI01000009">
    <property type="protein sequence ID" value="EIE22775.1"/>
    <property type="molecule type" value="Genomic_DNA"/>
</dbReference>
<organism evidence="2 3">
    <name type="scientific">Coccomyxa subellipsoidea (strain C-169)</name>
    <name type="common">Green microalga</name>
    <dbReference type="NCBI Taxonomy" id="574566"/>
    <lineage>
        <taxon>Eukaryota</taxon>
        <taxon>Viridiplantae</taxon>
        <taxon>Chlorophyta</taxon>
        <taxon>core chlorophytes</taxon>
        <taxon>Trebouxiophyceae</taxon>
        <taxon>Trebouxiophyceae incertae sedis</taxon>
        <taxon>Coccomyxaceae</taxon>
        <taxon>Coccomyxa</taxon>
        <taxon>Coccomyxa subellipsoidea</taxon>
    </lineage>
</organism>
<keyword evidence="1" id="KW-0812">Transmembrane</keyword>
<dbReference type="Pfam" id="PF22832">
    <property type="entry name" value="PsaO_TMD"/>
    <property type="match status" value="1"/>
</dbReference>
<feature type="transmembrane region" description="Helical" evidence="1">
    <location>
        <begin position="112"/>
        <end position="134"/>
    </location>
</feature>
<name>I0YWK6_COCSC</name>
<gene>
    <name evidence="2" type="ORF">COCSUDRAFT_24011</name>
</gene>
<dbReference type="KEGG" id="csl:COCSUDRAFT_24011"/>
<dbReference type="EMDB" id="EMD-62511"/>
<dbReference type="STRING" id="574566.I0YWK6"/>
<dbReference type="AlphaFoldDB" id="I0YWK6"/>
<keyword evidence="1" id="KW-1133">Transmembrane helix</keyword>
<feature type="binding site" evidence="4">
    <location>
        <position position="120"/>
    </location>
    <ligand>
        <name>chlorophyll a</name>
        <dbReference type="ChEBI" id="CHEBI:58416"/>
        <note>axial binding residue</note>
    </ligand>
    <ligandPart>
        <name>Mg</name>
        <dbReference type="ChEBI" id="CHEBI:25107"/>
    </ligandPart>
</feature>
<dbReference type="eggNOG" id="ENOG502S09E">
    <property type="taxonomic scope" value="Eukaryota"/>
</dbReference>
<dbReference type="OrthoDB" id="1903335at2759"/>
<reference evidence="2 3" key="1">
    <citation type="journal article" date="2012" name="Genome Biol.">
        <title>The genome of the polar eukaryotic microalga coccomyxa subellipsoidea reveals traits of cold adaptation.</title>
        <authorList>
            <person name="Blanc G."/>
            <person name="Agarkova I."/>
            <person name="Grimwood J."/>
            <person name="Kuo A."/>
            <person name="Brueggeman A."/>
            <person name="Dunigan D."/>
            <person name="Gurnon J."/>
            <person name="Ladunga I."/>
            <person name="Lindquist E."/>
            <person name="Lucas S."/>
            <person name="Pangilinan J."/>
            <person name="Proschold T."/>
            <person name="Salamov A."/>
            <person name="Schmutz J."/>
            <person name="Weeks D."/>
            <person name="Yamada T."/>
            <person name="Claverie J.M."/>
            <person name="Grigoriev I."/>
            <person name="Van Etten J."/>
            <person name="Lomsadze A."/>
            <person name="Borodovsky M."/>
        </authorList>
    </citation>
    <scope>NUCLEOTIDE SEQUENCE [LARGE SCALE GENOMIC DNA]</scope>
    <source>
        <strain evidence="2 3">C-169</strain>
    </source>
</reference>
<evidence type="ECO:0000256" key="1">
    <source>
        <dbReference type="SAM" id="Phobius"/>
    </source>
</evidence>
<sequence>MVLAMKASLGLAVRPTTARAGFFGSRAPLAVAPRIRSAAPARNVTICAGQEYPSNWLNKDPLVFVLGFLGWTIPANIGVSAFGGNSLFGSFTQSIGENLARFPQGPPIQDKFWLLLVTYHVGLFLTLLLGQIGVQGRKQGYW</sequence>
<accession>I0YWK6</accession>
<protein>
    <submittedName>
        <fullName evidence="2">Photosystem I PsaO</fullName>
    </submittedName>
</protein>
<dbReference type="GeneID" id="17040762"/>
<evidence type="ECO:0000313" key="2">
    <source>
        <dbReference type="EMBL" id="EIE22775.1"/>
    </source>
</evidence>
<dbReference type="PANTHER" id="PTHR36311:SF1">
    <property type="entry name" value="PHOTOSYSTEM I SUBUNIT O"/>
    <property type="match status" value="1"/>
</dbReference>
<keyword evidence="1" id="KW-0472">Membrane</keyword>
<evidence type="ECO:0007829" key="4">
    <source>
        <dbReference type="PDB" id="9KQP"/>
    </source>
</evidence>
<dbReference type="SMR" id="I0YWK6"/>
<keyword evidence="3" id="KW-1185">Reference proteome</keyword>
<reference evidence="4" key="2">
    <citation type="journal article" date="2025" name="Biochim Biophys Acta Bioenerg">
        <title>Structural study of the chlorophyll between Lhca8 and PsaJ in an Antarctica green algal photosystem I-LHCI supercomplex revealed by its atomic structure.</title>
        <authorList>
            <person name="Tsai P.C."/>
            <person name="Kato K."/>
            <person name="Shen J.R."/>
            <person name="Akita F."/>
        </authorList>
    </citation>
    <scope>STRUCTURE BY ELECTRON MICROSCOPY (1.92 ANGSTROMS) IN COMPLEX WITH CHLOROPHYLL A</scope>
</reference>
<proteinExistence type="evidence at protein level"/>
<dbReference type="PDB" id="9KQP">
    <property type="method" value="EM"/>
    <property type="resolution" value="1.92 A"/>
    <property type="chains" value="O=1-142"/>
</dbReference>
<feature type="transmembrane region" description="Helical" evidence="1">
    <location>
        <begin position="62"/>
        <end position="91"/>
    </location>
</feature>
<dbReference type="PANTHER" id="PTHR36311">
    <property type="entry name" value="PHOTOSYSTEM I SUBUNIT O"/>
    <property type="match status" value="1"/>
</dbReference>
<comment type="caution">
    <text evidence="2">The sequence shown here is derived from an EMBL/GenBank/DDBJ whole genome shotgun (WGS) entry which is preliminary data.</text>
</comment>
<dbReference type="Proteomes" id="UP000007264">
    <property type="component" value="Unassembled WGS sequence"/>
</dbReference>
<evidence type="ECO:0000313" key="3">
    <source>
        <dbReference type="Proteomes" id="UP000007264"/>
    </source>
</evidence>
<dbReference type="InterPro" id="IPR017498">
    <property type="entry name" value="PSI_PsaO"/>
</dbReference>
<dbReference type="RefSeq" id="XP_005647319.1">
    <property type="nucleotide sequence ID" value="XM_005647262.1"/>
</dbReference>
<dbReference type="NCBIfam" id="TIGR03059">
    <property type="entry name" value="psaOeuk"/>
    <property type="match status" value="1"/>
</dbReference>